<dbReference type="GO" id="GO:0003677">
    <property type="term" value="F:DNA binding"/>
    <property type="evidence" value="ECO:0007669"/>
    <property type="project" value="UniProtKB-KW"/>
</dbReference>
<organism evidence="6 7">
    <name type="scientific">Fusibacillus kribbianus</name>
    <dbReference type="NCBI Taxonomy" id="3044208"/>
    <lineage>
        <taxon>Bacteria</taxon>
        <taxon>Bacillati</taxon>
        <taxon>Bacillota</taxon>
        <taxon>Clostridia</taxon>
        <taxon>Lachnospirales</taxon>
        <taxon>Lachnospiraceae</taxon>
        <taxon>Fusibacillus</taxon>
    </lineage>
</organism>
<gene>
    <name evidence="6" type="ORF">QJ036_06995</name>
</gene>
<dbReference type="RefSeq" id="WP_283230674.1">
    <property type="nucleotide sequence ID" value="NZ_JASGBQ010000009.1"/>
</dbReference>
<dbReference type="PANTHER" id="PTHR30136:SF7">
    <property type="entry name" value="HTH-TYPE TRANSCRIPTIONAL REGULATOR KDGR-RELATED"/>
    <property type="match status" value="1"/>
</dbReference>
<dbReference type="Gene3D" id="1.10.10.10">
    <property type="entry name" value="Winged helix-like DNA-binding domain superfamily/Winged helix DNA-binding domain"/>
    <property type="match status" value="1"/>
</dbReference>
<dbReference type="InterPro" id="IPR036390">
    <property type="entry name" value="WH_DNA-bd_sf"/>
</dbReference>
<dbReference type="SUPFAM" id="SSF46785">
    <property type="entry name" value="Winged helix' DNA-binding domain"/>
    <property type="match status" value="1"/>
</dbReference>
<dbReference type="InterPro" id="IPR050707">
    <property type="entry name" value="HTH_MetabolicPath_Reg"/>
</dbReference>
<feature type="domain" description="IclR-ED" evidence="5">
    <location>
        <begin position="72"/>
        <end position="256"/>
    </location>
</feature>
<evidence type="ECO:0000313" key="7">
    <source>
        <dbReference type="Proteomes" id="UP001300383"/>
    </source>
</evidence>
<dbReference type="Pfam" id="PF01614">
    <property type="entry name" value="IclR_C"/>
    <property type="match status" value="1"/>
</dbReference>
<dbReference type="AlphaFoldDB" id="A0AAP4BA00"/>
<dbReference type="EMBL" id="JASGBQ010000009">
    <property type="protein sequence ID" value="MDI9242225.1"/>
    <property type="molecule type" value="Genomic_DNA"/>
</dbReference>
<dbReference type="PROSITE" id="PS51078">
    <property type="entry name" value="ICLR_ED"/>
    <property type="match status" value="1"/>
</dbReference>
<dbReference type="SUPFAM" id="SSF55781">
    <property type="entry name" value="GAF domain-like"/>
    <property type="match status" value="1"/>
</dbReference>
<dbReference type="InterPro" id="IPR005471">
    <property type="entry name" value="Tscrpt_reg_IclR_N"/>
</dbReference>
<dbReference type="Pfam" id="PF09339">
    <property type="entry name" value="HTH_IclR"/>
    <property type="match status" value="1"/>
</dbReference>
<name>A0AAP4BA00_9FIRM</name>
<evidence type="ECO:0000259" key="4">
    <source>
        <dbReference type="PROSITE" id="PS51077"/>
    </source>
</evidence>
<dbReference type="SMART" id="SM00346">
    <property type="entry name" value="HTH_ICLR"/>
    <property type="match status" value="1"/>
</dbReference>
<keyword evidence="7" id="KW-1185">Reference proteome</keyword>
<keyword evidence="3" id="KW-0804">Transcription</keyword>
<evidence type="ECO:0000256" key="1">
    <source>
        <dbReference type="ARBA" id="ARBA00023015"/>
    </source>
</evidence>
<dbReference type="InterPro" id="IPR029016">
    <property type="entry name" value="GAF-like_dom_sf"/>
</dbReference>
<keyword evidence="1" id="KW-0805">Transcription regulation</keyword>
<dbReference type="GO" id="GO:0003700">
    <property type="term" value="F:DNA-binding transcription factor activity"/>
    <property type="evidence" value="ECO:0007669"/>
    <property type="project" value="TreeGrafter"/>
</dbReference>
<feature type="domain" description="HTH iclR-type" evidence="4">
    <location>
        <begin position="8"/>
        <end position="71"/>
    </location>
</feature>
<evidence type="ECO:0000256" key="3">
    <source>
        <dbReference type="ARBA" id="ARBA00023163"/>
    </source>
</evidence>
<evidence type="ECO:0000256" key="2">
    <source>
        <dbReference type="ARBA" id="ARBA00023125"/>
    </source>
</evidence>
<accession>A0AAP4BA00</accession>
<dbReference type="Gene3D" id="3.30.450.40">
    <property type="match status" value="1"/>
</dbReference>
<keyword evidence="2" id="KW-0238">DNA-binding</keyword>
<reference evidence="6 7" key="1">
    <citation type="submission" date="2023-05" db="EMBL/GenBank/DDBJ databases">
        <title>[ruminococcus] sp. nov., isolated from a pig farm feces dump.</title>
        <authorList>
            <person name="Chang Y.-H."/>
        </authorList>
    </citation>
    <scope>NUCLEOTIDE SEQUENCE [LARGE SCALE GENOMIC DNA]</scope>
    <source>
        <strain evidence="6 7">YH-rum2234</strain>
    </source>
</reference>
<dbReference type="PROSITE" id="PS51077">
    <property type="entry name" value="HTH_ICLR"/>
    <property type="match status" value="1"/>
</dbReference>
<dbReference type="InterPro" id="IPR014757">
    <property type="entry name" value="Tscrpt_reg_IclR_C"/>
</dbReference>
<sequence length="256" mass="28964">MNEEIVIVPAVMRALNIIEALFSDSEPKSLSDLSRELNIPTASLFRIMKNLASREYVTVLEGSPLRYTIGHKPFQLVTDYRNRVDKKSIIKPIMQELTTRTNQTAQYAVFQNGQFLYIEQALSAAELNVLAQLYTPLEINTSAGAKILLANLPKDIREQYLSGVTLRKRTVHTIDSMEELKAELELSRKRGYGFDNEEFTIGIGCMAVPVFDSDGQCCGAIGVTGYIEDYRTPENFEYIRRCLLEASTEIHRKLTL</sequence>
<dbReference type="GO" id="GO:0045892">
    <property type="term" value="P:negative regulation of DNA-templated transcription"/>
    <property type="evidence" value="ECO:0007669"/>
    <property type="project" value="TreeGrafter"/>
</dbReference>
<protein>
    <submittedName>
        <fullName evidence="6">IclR family transcriptional regulator</fullName>
    </submittedName>
</protein>
<dbReference type="Proteomes" id="UP001300383">
    <property type="component" value="Unassembled WGS sequence"/>
</dbReference>
<dbReference type="PANTHER" id="PTHR30136">
    <property type="entry name" value="HELIX-TURN-HELIX TRANSCRIPTIONAL REGULATOR, ICLR FAMILY"/>
    <property type="match status" value="1"/>
</dbReference>
<proteinExistence type="predicted"/>
<evidence type="ECO:0000313" key="6">
    <source>
        <dbReference type="EMBL" id="MDI9242225.1"/>
    </source>
</evidence>
<evidence type="ECO:0000259" key="5">
    <source>
        <dbReference type="PROSITE" id="PS51078"/>
    </source>
</evidence>
<comment type="caution">
    <text evidence="6">The sequence shown here is derived from an EMBL/GenBank/DDBJ whole genome shotgun (WGS) entry which is preliminary data.</text>
</comment>
<dbReference type="InterPro" id="IPR036388">
    <property type="entry name" value="WH-like_DNA-bd_sf"/>
</dbReference>